<feature type="transmembrane region" description="Helical" evidence="1">
    <location>
        <begin position="99"/>
        <end position="118"/>
    </location>
</feature>
<dbReference type="EMBL" id="CP025085">
    <property type="protein sequence ID" value="AUH01983.1"/>
    <property type="molecule type" value="Genomic_DNA"/>
</dbReference>
<gene>
    <name evidence="2" type="ORF">CWC46_20635</name>
    <name evidence="3" type="ORF">Ser39006_020630</name>
</gene>
<protein>
    <submittedName>
        <fullName evidence="3">DUF1295 domain-containing protein</fullName>
    </submittedName>
</protein>
<keyword evidence="4" id="KW-1185">Reference proteome</keyword>
<feature type="transmembrane region" description="Helical" evidence="1">
    <location>
        <begin position="32"/>
        <end position="51"/>
    </location>
</feature>
<dbReference type="Gene3D" id="1.20.120.1630">
    <property type="match status" value="1"/>
</dbReference>
<evidence type="ECO:0000313" key="4">
    <source>
        <dbReference type="Proteomes" id="UP000017700"/>
    </source>
</evidence>
<evidence type="ECO:0000313" key="5">
    <source>
        <dbReference type="Proteomes" id="UP000233778"/>
    </source>
</evidence>
<accession>A0A2I5TP29</accession>
<dbReference type="PANTHER" id="PTHR32251">
    <property type="entry name" value="3-OXO-5-ALPHA-STEROID 4-DEHYDROGENASE"/>
    <property type="match status" value="1"/>
</dbReference>
<reference evidence="3" key="2">
    <citation type="submission" date="2013-09" db="EMBL/GenBank/DDBJ databases">
        <authorList>
            <person name="Wang G."/>
            <person name="Yang Y."/>
            <person name="Su Y."/>
        </authorList>
    </citation>
    <scope>NUCLEOTIDE SEQUENCE</scope>
    <source>
        <strain evidence="3">ATCC 39006</strain>
    </source>
</reference>
<feature type="transmembrane region" description="Helical" evidence="1">
    <location>
        <begin position="181"/>
        <end position="209"/>
    </location>
</feature>
<dbReference type="Proteomes" id="UP000233778">
    <property type="component" value="Chromosome"/>
</dbReference>
<evidence type="ECO:0000313" key="2">
    <source>
        <dbReference type="EMBL" id="AUH01983.1"/>
    </source>
</evidence>
<reference evidence="3" key="4">
    <citation type="submission" date="2017-11" db="EMBL/GenBank/DDBJ databases">
        <title>Complete genome sequence of Serratia sp. ATCC 39006.</title>
        <authorList>
            <person name="Hampton H.G."/>
            <person name="Jackson S.A."/>
            <person name="Jauregui R."/>
            <person name="Poulter G.T.M."/>
            <person name="Salmond G.P.C."/>
            <person name="Fineran P.C."/>
        </authorList>
    </citation>
    <scope>NUCLEOTIDE SEQUENCE</scope>
    <source>
        <strain evidence="3">ATCC 39006</strain>
    </source>
</reference>
<dbReference type="STRING" id="104623.Ser39006_01382"/>
<name>A0A2I5TP29_SERS3</name>
<evidence type="ECO:0000313" key="3">
    <source>
        <dbReference type="EMBL" id="AUH06305.1"/>
    </source>
</evidence>
<keyword evidence="1" id="KW-0472">Membrane</keyword>
<feature type="transmembrane region" description="Helical" evidence="1">
    <location>
        <begin position="58"/>
        <end position="79"/>
    </location>
</feature>
<dbReference type="KEGG" id="sera:Ser39006_020630"/>
<reference evidence="2 5" key="3">
    <citation type="submission" date="2017-11" db="EMBL/GenBank/DDBJ databases">
        <title>Complete genome sequence of Serratia sp. ATCC 39006 LacA.</title>
        <authorList>
            <person name="Hampton H.G."/>
            <person name="Jackson S.A."/>
            <person name="Jauregui R."/>
            <person name="Poulter G.T.M."/>
            <person name="Salmond G.P.C."/>
            <person name="Fineran P.C."/>
        </authorList>
    </citation>
    <scope>NUCLEOTIDE SEQUENCE [LARGE SCALE GENOMIC DNA]</scope>
    <source>
        <strain evidence="2 5">ATCC 39006</strain>
    </source>
</reference>
<dbReference type="KEGG" id="serq:CWC46_20635"/>
<dbReference type="PROSITE" id="PS50244">
    <property type="entry name" value="S5A_REDUCTASE"/>
    <property type="match status" value="1"/>
</dbReference>
<sequence>MDVWIAVVVVLLVMSFLAFVTSQKARDTRPMFLWGFNAMGPVALVFCYFGGGDINHKALILAFVGIYLLHMNIVLTLWYGNTAASKLKDVLPTQQVPLLAVMMVNIFGWLYCLPFYWASQLQGPFGTVQWVAIVVYSLGTLYHFGGDYQKRRFKQNPQNKGQILCSGFWATSRHPNYFGDFLIFASFGLLAGNWFGVIAPLTNIVQYFADAIPKSEKMAEQRYGNAWLDYKRKVKCFIPFIF</sequence>
<dbReference type="EMBL" id="CP025084">
    <property type="protein sequence ID" value="AUH06305.1"/>
    <property type="molecule type" value="Genomic_DNA"/>
</dbReference>
<dbReference type="GO" id="GO:0016020">
    <property type="term" value="C:membrane"/>
    <property type="evidence" value="ECO:0007669"/>
    <property type="project" value="TreeGrafter"/>
</dbReference>
<proteinExistence type="predicted"/>
<keyword evidence="1" id="KW-1133">Transmembrane helix</keyword>
<organism evidence="3 4">
    <name type="scientific">Serratia sp. (strain ATCC 39006)</name>
    <name type="common">Prodigiosinella confusarubida</name>
    <dbReference type="NCBI Taxonomy" id="104623"/>
    <lineage>
        <taxon>Bacteria</taxon>
        <taxon>Pseudomonadati</taxon>
        <taxon>Pseudomonadota</taxon>
        <taxon>Gammaproteobacteria</taxon>
        <taxon>Enterobacterales</taxon>
        <taxon>Pectobacteriaceae</taxon>
        <taxon>Prodigiosinella</taxon>
    </lineage>
</organism>
<dbReference type="Proteomes" id="UP000017700">
    <property type="component" value="Chromosome"/>
</dbReference>
<dbReference type="RefSeq" id="WP_021014652.1">
    <property type="nucleotide sequence ID" value="NZ_CP025084.1"/>
</dbReference>
<dbReference type="PANTHER" id="PTHR32251:SF17">
    <property type="entry name" value="STEROID 5-ALPHA REDUCTASE C-TERMINAL DOMAIN-CONTAINING PROTEIN"/>
    <property type="match status" value="1"/>
</dbReference>
<keyword evidence="1" id="KW-0812">Transmembrane</keyword>
<feature type="transmembrane region" description="Helical" evidence="1">
    <location>
        <begin position="125"/>
        <end position="144"/>
    </location>
</feature>
<dbReference type="Pfam" id="PF06966">
    <property type="entry name" value="DUF1295"/>
    <property type="match status" value="1"/>
</dbReference>
<dbReference type="OrthoDB" id="9779233at2"/>
<dbReference type="InterPro" id="IPR010721">
    <property type="entry name" value="UstE-like"/>
</dbReference>
<reference evidence="3 4" key="1">
    <citation type="journal article" date="2013" name="Genome Announc.">
        <title>Draft genome sequence of Serratia sp. strain ATCC 39006, a model bacterium for analysis of the biosynthesis and regulation of prodigiosin, a carbapenem, and gas vesicles.</title>
        <authorList>
            <person name="Fineran P.C."/>
            <person name="Iglesias Cans M.C."/>
            <person name="Ramsay J.P."/>
            <person name="Wilf N.M."/>
            <person name="Cossyleon D."/>
            <person name="McNeil M.B."/>
            <person name="Williamson N.R."/>
            <person name="Monson R.E."/>
            <person name="Becher S.A."/>
            <person name="Stanton J.A."/>
            <person name="Brugger K."/>
            <person name="Brown S.D."/>
            <person name="Salmond G.P."/>
        </authorList>
    </citation>
    <scope>NUCLEOTIDE SEQUENCE [LARGE SCALE GENOMIC DNA]</scope>
    <source>
        <strain evidence="3">ATCC 39006</strain>
        <strain evidence="4">ATCC 39006 / SC 11482</strain>
    </source>
</reference>
<dbReference type="AlphaFoldDB" id="A0A2I5TP29"/>
<evidence type="ECO:0000256" key="1">
    <source>
        <dbReference type="SAM" id="Phobius"/>
    </source>
</evidence>